<protein>
    <recommendedName>
        <fullName evidence="5">AAA+ ATPase domain-containing protein</fullName>
    </recommendedName>
</protein>
<keyword evidence="2" id="KW-0547">Nucleotide-binding</keyword>
<reference evidence="4" key="1">
    <citation type="submission" date="2015-07" db="EMBL/GenBank/DDBJ databases">
        <title>MeaNS - Measles Nucleotide Surveillance Program.</title>
        <authorList>
            <person name="Tran T."/>
            <person name="Druce J."/>
        </authorList>
    </citation>
    <scope>NUCLEOTIDE SEQUENCE</scope>
    <source>
        <strain evidence="4">UCB-OBI-ISO-001</strain>
        <tissue evidence="4">Gonad</tissue>
    </source>
</reference>
<accession>A0A0L8GVE6</accession>
<dbReference type="InterPro" id="IPR005654">
    <property type="entry name" value="ATPase_AFG1-like"/>
</dbReference>
<dbReference type="InterPro" id="IPR027417">
    <property type="entry name" value="P-loop_NTPase"/>
</dbReference>
<dbReference type="SUPFAM" id="SSF52540">
    <property type="entry name" value="P-loop containing nucleoside triphosphate hydrolases"/>
    <property type="match status" value="1"/>
</dbReference>
<dbReference type="GO" id="GO:0005739">
    <property type="term" value="C:mitochondrion"/>
    <property type="evidence" value="ECO:0007669"/>
    <property type="project" value="TreeGrafter"/>
</dbReference>
<sequence>MTMSPIHHLYWTLFRRPHIGVVLTPQAKKVFYCLTRCNSTKQNSPLLDTYYDRCKYGQLKADDHQISVIGNLQSLHDHLKDYKPVTSTWFQKILKLKNDQKAPRGIYLYGDVGCGKTMLMDLFHNNCVIEKKLRVHFHEFMLDVHKKIHKVKKEMPKQRNINQSEAFDPIPPVAKEISSNTWLLCFDEFQVTDIADAMILKSLFTELFNNGIVVVATSNRHPDDLYKNGLQRANFVPFIDILKDFCYVLCLDSGIDYRMKQLITEGKTYFLTTEADCETKVDEVFSSLCESQKSDVEPRNLKILGRNLHLPVTCGRLLDTSFKAMCCEALGAIDYLEICRHFDVIILRNVPAMSLNNRTAARRFVTLIDTLYDNQVKLIIAAEVKLSLIFYIGEFNVKCQQDHSMLMDDLGIHSHSDLAQSSIFTGEEELFAFSRTKSRLSEMMTEEYWRIKPKQPT</sequence>
<dbReference type="AlphaFoldDB" id="A0A0L8GVE6"/>
<gene>
    <name evidence="4" type="ORF">OCBIM_22027382mg</name>
</gene>
<dbReference type="PANTHER" id="PTHR12169">
    <property type="entry name" value="ATPASE N2B"/>
    <property type="match status" value="1"/>
</dbReference>
<dbReference type="KEGG" id="obi:106874543"/>
<dbReference type="OrthoDB" id="548867at2759"/>
<dbReference type="GO" id="GO:0016887">
    <property type="term" value="F:ATP hydrolysis activity"/>
    <property type="evidence" value="ECO:0007669"/>
    <property type="project" value="InterPro"/>
</dbReference>
<comment type="similarity">
    <text evidence="1">Belongs to the AFG1 ATPase family.</text>
</comment>
<evidence type="ECO:0000313" key="4">
    <source>
        <dbReference type="EMBL" id="KOF80799.1"/>
    </source>
</evidence>
<dbReference type="PANTHER" id="PTHR12169:SF6">
    <property type="entry name" value="AFG1-LIKE ATPASE"/>
    <property type="match status" value="1"/>
</dbReference>
<dbReference type="NCBIfam" id="NF040713">
    <property type="entry name" value="ZapE"/>
    <property type="match status" value="1"/>
</dbReference>
<proteinExistence type="inferred from homology"/>
<dbReference type="GO" id="GO:0005524">
    <property type="term" value="F:ATP binding"/>
    <property type="evidence" value="ECO:0007669"/>
    <property type="project" value="UniProtKB-KW"/>
</dbReference>
<dbReference type="Gene3D" id="3.40.50.300">
    <property type="entry name" value="P-loop containing nucleotide triphosphate hydrolases"/>
    <property type="match status" value="1"/>
</dbReference>
<organism evidence="4">
    <name type="scientific">Octopus bimaculoides</name>
    <name type="common">California two-spotted octopus</name>
    <dbReference type="NCBI Taxonomy" id="37653"/>
    <lineage>
        <taxon>Eukaryota</taxon>
        <taxon>Metazoa</taxon>
        <taxon>Spiralia</taxon>
        <taxon>Lophotrochozoa</taxon>
        <taxon>Mollusca</taxon>
        <taxon>Cephalopoda</taxon>
        <taxon>Coleoidea</taxon>
        <taxon>Octopodiformes</taxon>
        <taxon>Octopoda</taxon>
        <taxon>Incirrata</taxon>
        <taxon>Octopodidae</taxon>
        <taxon>Octopus</taxon>
    </lineage>
</organism>
<keyword evidence="3" id="KW-0067">ATP-binding</keyword>
<dbReference type="STRING" id="37653.A0A0L8GVE6"/>
<evidence type="ECO:0000256" key="3">
    <source>
        <dbReference type="ARBA" id="ARBA00022840"/>
    </source>
</evidence>
<evidence type="ECO:0000256" key="2">
    <source>
        <dbReference type="ARBA" id="ARBA00022741"/>
    </source>
</evidence>
<name>A0A0L8GVE6_OCTBM</name>
<dbReference type="Pfam" id="PF03969">
    <property type="entry name" value="AFG1_ATPase"/>
    <property type="match status" value="1"/>
</dbReference>
<dbReference type="EMBL" id="KQ420268">
    <property type="protein sequence ID" value="KOF80799.1"/>
    <property type="molecule type" value="Genomic_DNA"/>
</dbReference>
<dbReference type="FunFam" id="3.40.50.300:FF:003041">
    <property type="entry name" value="Predicted protein"/>
    <property type="match status" value="1"/>
</dbReference>
<dbReference type="OMA" id="ARRFINM"/>
<evidence type="ECO:0000256" key="1">
    <source>
        <dbReference type="ARBA" id="ARBA00010322"/>
    </source>
</evidence>
<evidence type="ECO:0008006" key="5">
    <source>
        <dbReference type="Google" id="ProtNLM"/>
    </source>
</evidence>